<dbReference type="Gene3D" id="3.40.50.9200">
    <property type="entry name" value="Hypothetical protein MTH538"/>
    <property type="match status" value="1"/>
</dbReference>
<evidence type="ECO:0000259" key="1">
    <source>
        <dbReference type="Pfam" id="PF08937"/>
    </source>
</evidence>
<dbReference type="Proteomes" id="UP001167919">
    <property type="component" value="Unassembled WGS sequence"/>
</dbReference>
<evidence type="ECO:0000313" key="2">
    <source>
        <dbReference type="EMBL" id="MDN6900661.1"/>
    </source>
</evidence>
<name>A0AAJ1RAB2_9LACO</name>
<dbReference type="Pfam" id="PF08937">
    <property type="entry name" value="ThsB_TIR"/>
    <property type="match status" value="1"/>
</dbReference>
<gene>
    <name evidence="2" type="ORF">EVC35_06540</name>
</gene>
<accession>A0AAJ1RAB2</accession>
<dbReference type="InterPro" id="IPR015032">
    <property type="entry name" value="ThsB__TIR-like_domain"/>
</dbReference>
<organism evidence="2 3">
    <name type="scientific">Oenococcus sicerae</name>
    <dbReference type="NCBI Taxonomy" id="2203724"/>
    <lineage>
        <taxon>Bacteria</taxon>
        <taxon>Bacillati</taxon>
        <taxon>Bacillota</taxon>
        <taxon>Bacilli</taxon>
        <taxon>Lactobacillales</taxon>
        <taxon>Lactobacillaceae</taxon>
        <taxon>Oenococcus</taxon>
    </lineage>
</organism>
<proteinExistence type="predicted"/>
<protein>
    <recommendedName>
        <fullName evidence="1">Thoeris protein ThsB TIR-like domain-containing protein</fullName>
    </recommendedName>
</protein>
<dbReference type="EMBL" id="SDWY01000003">
    <property type="protein sequence ID" value="MDN6900661.1"/>
    <property type="molecule type" value="Genomic_DNA"/>
</dbReference>
<dbReference type="SUPFAM" id="SSF52206">
    <property type="entry name" value="Hypothetical protein MTH538"/>
    <property type="match status" value="1"/>
</dbReference>
<evidence type="ECO:0000313" key="3">
    <source>
        <dbReference type="Proteomes" id="UP001167919"/>
    </source>
</evidence>
<sequence length="165" mass="18962">MVKHQVFFSFEYNKDNWRASQVREMGAVSSSSTFSSNDWEEVKEKNDTAIKKWINDQMAMRACVVVLVGETTSSRKWVNYEIEHAMSLNKGIVGVYIHGLKDGSGNQTAEGANPFYNIKTINGDRLSKYVQCYDTPYSTSKYVYSDIEEHLPDLIDEAINNRFEY</sequence>
<comment type="caution">
    <text evidence="2">The sequence shown here is derived from an EMBL/GenBank/DDBJ whole genome shotgun (WGS) entry which is preliminary data.</text>
</comment>
<feature type="domain" description="Thoeris protein ThsB TIR-like" evidence="1">
    <location>
        <begin position="7"/>
        <end position="101"/>
    </location>
</feature>
<dbReference type="InterPro" id="IPR036490">
    <property type="entry name" value="ThsB_TIR-like_sf"/>
</dbReference>
<dbReference type="AlphaFoldDB" id="A0AAJ1RAB2"/>
<reference evidence="2" key="1">
    <citation type="submission" date="2019-01" db="EMBL/GenBank/DDBJ databases">
        <title>Oenococcus sicerae UCMA17102.</title>
        <authorList>
            <person name="Cousin F.J."/>
            <person name="Le Guellec R."/>
            <person name="Cretenet M."/>
        </authorList>
    </citation>
    <scope>NUCLEOTIDE SEQUENCE</scope>
    <source>
        <strain evidence="2">UCMA17102</strain>
    </source>
</reference>